<evidence type="ECO:0000313" key="2">
    <source>
        <dbReference type="Proteomes" id="UP001175000"/>
    </source>
</evidence>
<sequence length="306" mass="34216">MNANQQNVDLTLPHIGPRALLRAYREARIAFCHAQIDVYLHGAASPDRAELERTFLDARTRLAALYYRIVRLVLEARQRPGTEEFHTPDLDLTAITMLPLRDRRAGLNGLATSDMEHLSPDEVLITPLTWVAQKFATALTVAHSMIESERVLYNPEGATSGDGHRSVYYNTIRGLAALGPNDNIRNAGDRQIATPVLQKYHLFCRRINAEPGLGFRNEKELDLYPHSSVVCAKMNEVAAATGIEDIIWAVLIDPLDTISPANLLSQRTKLQQRARRIHRAIFSASSSEDAAWNKLMKDATRTSVLM</sequence>
<dbReference type="EMBL" id="JAULSU010000003">
    <property type="protein sequence ID" value="KAK0623896.1"/>
    <property type="molecule type" value="Genomic_DNA"/>
</dbReference>
<gene>
    <name evidence="1" type="ORF">B0T14DRAFT_565212</name>
</gene>
<accession>A0AA39WYG3</accession>
<keyword evidence="2" id="KW-1185">Reference proteome</keyword>
<protein>
    <submittedName>
        <fullName evidence="1">Uncharacterized protein</fullName>
    </submittedName>
</protein>
<dbReference type="Proteomes" id="UP001175000">
    <property type="component" value="Unassembled WGS sequence"/>
</dbReference>
<organism evidence="1 2">
    <name type="scientific">Immersiella caudata</name>
    <dbReference type="NCBI Taxonomy" id="314043"/>
    <lineage>
        <taxon>Eukaryota</taxon>
        <taxon>Fungi</taxon>
        <taxon>Dikarya</taxon>
        <taxon>Ascomycota</taxon>
        <taxon>Pezizomycotina</taxon>
        <taxon>Sordariomycetes</taxon>
        <taxon>Sordariomycetidae</taxon>
        <taxon>Sordariales</taxon>
        <taxon>Lasiosphaeriaceae</taxon>
        <taxon>Immersiella</taxon>
    </lineage>
</organism>
<reference evidence="1" key="1">
    <citation type="submission" date="2023-06" db="EMBL/GenBank/DDBJ databases">
        <title>Genome-scale phylogeny and comparative genomics of the fungal order Sordariales.</title>
        <authorList>
            <consortium name="Lawrence Berkeley National Laboratory"/>
            <person name="Hensen N."/>
            <person name="Bonometti L."/>
            <person name="Westerberg I."/>
            <person name="Brannstrom I.O."/>
            <person name="Guillou S."/>
            <person name="Cros-Aarteil S."/>
            <person name="Calhoun S."/>
            <person name="Haridas S."/>
            <person name="Kuo A."/>
            <person name="Mondo S."/>
            <person name="Pangilinan J."/>
            <person name="Riley R."/>
            <person name="Labutti K."/>
            <person name="Andreopoulos B."/>
            <person name="Lipzen A."/>
            <person name="Chen C."/>
            <person name="Yanf M."/>
            <person name="Daum C."/>
            <person name="Ng V."/>
            <person name="Clum A."/>
            <person name="Steindorff A."/>
            <person name="Ohm R."/>
            <person name="Martin F."/>
            <person name="Silar P."/>
            <person name="Natvig D."/>
            <person name="Lalanne C."/>
            <person name="Gautier V."/>
            <person name="Ament-Velasquez S.L."/>
            <person name="Kruys A."/>
            <person name="Hutchinson M.I."/>
            <person name="Powell A.J."/>
            <person name="Barry K."/>
            <person name="Miller A.N."/>
            <person name="Grigoriev I.V."/>
            <person name="Debuchy R."/>
            <person name="Gladieux P."/>
            <person name="Thoren M.H."/>
            <person name="Johannesson H."/>
        </authorList>
    </citation>
    <scope>NUCLEOTIDE SEQUENCE</scope>
    <source>
        <strain evidence="1">CBS 606.72</strain>
    </source>
</reference>
<proteinExistence type="predicted"/>
<dbReference type="AlphaFoldDB" id="A0AA39WYG3"/>
<evidence type="ECO:0000313" key="1">
    <source>
        <dbReference type="EMBL" id="KAK0623896.1"/>
    </source>
</evidence>
<comment type="caution">
    <text evidence="1">The sequence shown here is derived from an EMBL/GenBank/DDBJ whole genome shotgun (WGS) entry which is preliminary data.</text>
</comment>
<name>A0AA39WYG3_9PEZI</name>